<organism evidence="2 3">
    <name type="scientific">candidate division MSBL1 archaeon SCGC-AAA261C02</name>
    <dbReference type="NCBI Taxonomy" id="1698272"/>
    <lineage>
        <taxon>Archaea</taxon>
        <taxon>Methanobacteriati</taxon>
        <taxon>Methanobacteriota</taxon>
        <taxon>candidate division MSBL1</taxon>
    </lineage>
</organism>
<feature type="region of interest" description="Disordered" evidence="1">
    <location>
        <begin position="1"/>
        <end position="44"/>
    </location>
</feature>
<evidence type="ECO:0000313" key="3">
    <source>
        <dbReference type="Proteomes" id="UP000070520"/>
    </source>
</evidence>
<comment type="caution">
    <text evidence="2">The sequence shown here is derived from an EMBL/GenBank/DDBJ whole genome shotgun (WGS) entry which is preliminary data.</text>
</comment>
<sequence length="79" mass="9136">MVQPKPHLFEIRRTPQGTPPKMKEENENMGDKKSKSKDKSLDKLVSETIDSLSKMGEGIKESIDPEELKSQIKKWMKKH</sequence>
<name>A0A133V0F5_9EURY</name>
<gene>
    <name evidence="2" type="ORF">AKJ42_02160</name>
</gene>
<reference evidence="2 3" key="1">
    <citation type="journal article" date="2016" name="Sci. Rep.">
        <title>Metabolic traits of an uncultured archaeal lineage -MSBL1- from brine pools of the Red Sea.</title>
        <authorList>
            <person name="Mwirichia R."/>
            <person name="Alam I."/>
            <person name="Rashid M."/>
            <person name="Vinu M."/>
            <person name="Ba-Alawi W."/>
            <person name="Anthony Kamau A."/>
            <person name="Kamanda Ngugi D."/>
            <person name="Goker M."/>
            <person name="Klenk H.P."/>
            <person name="Bajic V."/>
            <person name="Stingl U."/>
        </authorList>
    </citation>
    <scope>NUCLEOTIDE SEQUENCE [LARGE SCALE GENOMIC DNA]</scope>
    <source>
        <strain evidence="2">SCGC-AAA261C02</strain>
    </source>
</reference>
<keyword evidence="3" id="KW-1185">Reference proteome</keyword>
<proteinExistence type="predicted"/>
<dbReference type="Proteomes" id="UP000070520">
    <property type="component" value="Unassembled WGS sequence"/>
</dbReference>
<feature type="compositionally biased region" description="Basic and acidic residues" evidence="1">
    <location>
        <begin position="21"/>
        <end position="44"/>
    </location>
</feature>
<evidence type="ECO:0000256" key="1">
    <source>
        <dbReference type="SAM" id="MobiDB-lite"/>
    </source>
</evidence>
<protein>
    <submittedName>
        <fullName evidence="2">Uncharacterized protein</fullName>
    </submittedName>
</protein>
<evidence type="ECO:0000313" key="2">
    <source>
        <dbReference type="EMBL" id="KXA99917.1"/>
    </source>
</evidence>
<dbReference type="EMBL" id="LHXW01000019">
    <property type="protein sequence ID" value="KXA99917.1"/>
    <property type="molecule type" value="Genomic_DNA"/>
</dbReference>
<dbReference type="AlphaFoldDB" id="A0A133V0F5"/>
<accession>A0A133V0F5</accession>